<feature type="domain" description="Solute-binding protein family 5" evidence="3">
    <location>
        <begin position="75"/>
        <end position="392"/>
    </location>
</feature>
<evidence type="ECO:0000313" key="5">
    <source>
        <dbReference type="Proteomes" id="UP000249135"/>
    </source>
</evidence>
<dbReference type="GO" id="GO:0030288">
    <property type="term" value="C:outer membrane-bounded periplasmic space"/>
    <property type="evidence" value="ECO:0007669"/>
    <property type="project" value="UniProtKB-ARBA"/>
</dbReference>
<dbReference type="InterPro" id="IPR000914">
    <property type="entry name" value="SBP_5_dom"/>
</dbReference>
<dbReference type="InterPro" id="IPR006311">
    <property type="entry name" value="TAT_signal"/>
</dbReference>
<keyword evidence="2" id="KW-0732">Signal</keyword>
<dbReference type="AlphaFoldDB" id="A0A2W5Q8E9"/>
<dbReference type="PANTHER" id="PTHR30290:SF38">
    <property type="entry name" value="D,D-DIPEPTIDE-BINDING PERIPLASMIC PROTEIN DDPA-RELATED"/>
    <property type="match status" value="1"/>
</dbReference>
<comment type="similarity">
    <text evidence="1">Belongs to the bacterial solute-binding protein 5 family.</text>
</comment>
<dbReference type="InterPro" id="IPR039424">
    <property type="entry name" value="SBP_5"/>
</dbReference>
<dbReference type="GO" id="GO:0015833">
    <property type="term" value="P:peptide transport"/>
    <property type="evidence" value="ECO:0007669"/>
    <property type="project" value="TreeGrafter"/>
</dbReference>
<comment type="caution">
    <text evidence="4">The sequence shown here is derived from an EMBL/GenBank/DDBJ whole genome shotgun (WGS) entry which is preliminary data.</text>
</comment>
<evidence type="ECO:0000259" key="3">
    <source>
        <dbReference type="Pfam" id="PF00496"/>
    </source>
</evidence>
<dbReference type="Gene3D" id="3.40.190.10">
    <property type="entry name" value="Periplasmic binding protein-like II"/>
    <property type="match status" value="1"/>
</dbReference>
<organism evidence="4 5">
    <name type="scientific">Variovorax paradoxus</name>
    <dbReference type="NCBI Taxonomy" id="34073"/>
    <lineage>
        <taxon>Bacteria</taxon>
        <taxon>Pseudomonadati</taxon>
        <taxon>Pseudomonadota</taxon>
        <taxon>Betaproteobacteria</taxon>
        <taxon>Burkholderiales</taxon>
        <taxon>Comamonadaceae</taxon>
        <taxon>Variovorax</taxon>
    </lineage>
</organism>
<sequence>MLQRRTFIATAASAATVSLGLPAAAQGRRKDNLVLALTLEPTGLDPTAKAGAEISEVVLYNVFETLTKIQSDGSVKPLLAESWEVSPDLKTTTFRLRKGVKFSNGEPFDAQAVKFSFDRAAAVGSTNKDKRTFTNLKAQVVDSHTVVLISQEIEPDLLFLLGQASAIIVEPRSADTNATQPVGTGPYRLEAWNKGNTIVLAKRDDWRQPDAVAIRRVSFRFIPEPAAQVAALLAGDVDLFPHASVSRSLPQFQNDRRFQVLFNASRGKTILAINQRRKPLDDVRVRRALLAAIDRKAVIEAAVDGRGVPIGSHYVPGAPGYVDTLGINPYDPEKAKRLLAEAGVKTPLELNFVLPPPPYARQGGELIAAQLAKVGIHAKLQNVEWAQWIGNTYGGAHNYDLTLILHVEPFDLVNYTKPEYYWGYRSAKFNEVFEKSRSSPREADRLRALGEAQRLLAEDAANGFLYQPQLITVAARGLRGLWKDQPIFANDLSALSWG</sequence>
<dbReference type="InterPro" id="IPR030678">
    <property type="entry name" value="Peptide/Ni-bd"/>
</dbReference>
<dbReference type="SUPFAM" id="SSF53850">
    <property type="entry name" value="Periplasmic binding protein-like II"/>
    <property type="match status" value="1"/>
</dbReference>
<reference evidence="4 5" key="1">
    <citation type="submission" date="2017-08" db="EMBL/GenBank/DDBJ databases">
        <title>Infants hospitalized years apart are colonized by the same room-sourced microbial strains.</title>
        <authorList>
            <person name="Brooks B."/>
            <person name="Olm M.R."/>
            <person name="Firek B.A."/>
            <person name="Baker R."/>
            <person name="Thomas B.C."/>
            <person name="Morowitz M.J."/>
            <person name="Banfield J.F."/>
        </authorList>
    </citation>
    <scope>NUCLEOTIDE SEQUENCE [LARGE SCALE GENOMIC DNA]</scope>
    <source>
        <strain evidence="4">S2_005_003_R2_41</strain>
    </source>
</reference>
<dbReference type="Pfam" id="PF00496">
    <property type="entry name" value="SBP_bac_5"/>
    <property type="match status" value="1"/>
</dbReference>
<accession>A0A2W5Q8E9</accession>
<dbReference type="GO" id="GO:1904680">
    <property type="term" value="F:peptide transmembrane transporter activity"/>
    <property type="evidence" value="ECO:0007669"/>
    <property type="project" value="TreeGrafter"/>
</dbReference>
<dbReference type="PIRSF" id="PIRSF002741">
    <property type="entry name" value="MppA"/>
    <property type="match status" value="1"/>
</dbReference>
<evidence type="ECO:0000256" key="1">
    <source>
        <dbReference type="ARBA" id="ARBA00005695"/>
    </source>
</evidence>
<proteinExistence type="inferred from homology"/>
<gene>
    <name evidence="4" type="ORF">DI563_14895</name>
</gene>
<protein>
    <submittedName>
        <fullName evidence="4">ABC transporter substrate-binding protein</fullName>
    </submittedName>
</protein>
<dbReference type="PANTHER" id="PTHR30290">
    <property type="entry name" value="PERIPLASMIC BINDING COMPONENT OF ABC TRANSPORTER"/>
    <property type="match status" value="1"/>
</dbReference>
<dbReference type="PROSITE" id="PS51318">
    <property type="entry name" value="TAT"/>
    <property type="match status" value="1"/>
</dbReference>
<name>A0A2W5Q8E9_VARPD</name>
<evidence type="ECO:0000256" key="2">
    <source>
        <dbReference type="ARBA" id="ARBA00022729"/>
    </source>
</evidence>
<dbReference type="CDD" id="cd08494">
    <property type="entry name" value="PBP2_NikA_DppA_OppA_like_6"/>
    <property type="match status" value="1"/>
</dbReference>
<evidence type="ECO:0000313" key="4">
    <source>
        <dbReference type="EMBL" id="PZQ73434.1"/>
    </source>
</evidence>
<dbReference type="EMBL" id="QFPP01000186">
    <property type="protein sequence ID" value="PZQ73434.1"/>
    <property type="molecule type" value="Genomic_DNA"/>
</dbReference>
<dbReference type="Proteomes" id="UP000249135">
    <property type="component" value="Unassembled WGS sequence"/>
</dbReference>
<dbReference type="Gene3D" id="3.10.105.10">
    <property type="entry name" value="Dipeptide-binding Protein, Domain 3"/>
    <property type="match status" value="1"/>
</dbReference>
<dbReference type="GO" id="GO:0043190">
    <property type="term" value="C:ATP-binding cassette (ABC) transporter complex"/>
    <property type="evidence" value="ECO:0007669"/>
    <property type="project" value="InterPro"/>
</dbReference>